<dbReference type="EMBL" id="JXTH01000035">
    <property type="protein sequence ID" value="KIQ94051.1"/>
    <property type="molecule type" value="Genomic_DNA"/>
</dbReference>
<accession>A0A0D0RZE7</accession>
<comment type="caution">
    <text evidence="2">The sequence shown here is derived from an EMBL/GenBank/DDBJ whole genome shotgun (WGS) entry which is preliminary data.</text>
</comment>
<evidence type="ECO:0008006" key="4">
    <source>
        <dbReference type="Google" id="ProtNLM"/>
    </source>
</evidence>
<keyword evidence="3" id="KW-1185">Reference proteome</keyword>
<evidence type="ECO:0000313" key="3">
    <source>
        <dbReference type="Proteomes" id="UP000032102"/>
    </source>
</evidence>
<dbReference type="PATRIC" id="fig|404937.3.peg.1948"/>
<evidence type="ECO:0000256" key="1">
    <source>
        <dbReference type="SAM" id="MobiDB-lite"/>
    </source>
</evidence>
<dbReference type="AlphaFoldDB" id="A0A0D0RZE7"/>
<protein>
    <recommendedName>
        <fullName evidence="4">YuzL-like protein</fullName>
    </recommendedName>
</protein>
<name>A0A0D0RZE7_9BACL</name>
<dbReference type="RefSeq" id="WP_084221302.1">
    <property type="nucleotide sequence ID" value="NZ_JXTH01000035.1"/>
</dbReference>
<reference evidence="2 3" key="1">
    <citation type="submission" date="2015-01" db="EMBL/GenBank/DDBJ databases">
        <title>Draft genome of Anoxybacillus thermarum strain AF/04.</title>
        <authorList>
            <person name="Poli A."/>
            <person name="Nicolaus B."/>
            <person name="Chan K.-G."/>
            <person name="Kahar U.M."/>
            <person name="Yaakob A.S."/>
            <person name="Chan C.S."/>
            <person name="Goh K.M."/>
        </authorList>
    </citation>
    <scope>NUCLEOTIDE SEQUENCE [LARGE SCALE GENOMIC DNA]</scope>
    <source>
        <strain evidence="2 3">AF/04</strain>
    </source>
</reference>
<evidence type="ECO:0000313" key="2">
    <source>
        <dbReference type="EMBL" id="KIQ94051.1"/>
    </source>
</evidence>
<feature type="region of interest" description="Disordered" evidence="1">
    <location>
        <begin position="1"/>
        <end position="43"/>
    </location>
</feature>
<dbReference type="InterPro" id="IPR025625">
    <property type="entry name" value="YuzL"/>
</dbReference>
<dbReference type="Pfam" id="PF14115">
    <property type="entry name" value="YuzL"/>
    <property type="match status" value="1"/>
</dbReference>
<dbReference type="Proteomes" id="UP000032102">
    <property type="component" value="Unassembled WGS sequence"/>
</dbReference>
<organism evidence="2 3">
    <name type="scientific">Anoxybacillus thermarum</name>
    <dbReference type="NCBI Taxonomy" id="404937"/>
    <lineage>
        <taxon>Bacteria</taxon>
        <taxon>Bacillati</taxon>
        <taxon>Bacillota</taxon>
        <taxon>Bacilli</taxon>
        <taxon>Bacillales</taxon>
        <taxon>Anoxybacillaceae</taxon>
        <taxon>Anoxybacillus</taxon>
    </lineage>
</organism>
<gene>
    <name evidence="2" type="ORF">LH47_01843</name>
</gene>
<proteinExistence type="predicted"/>
<sequence>MGKRKKDASKTGLSSPEIKGQGTTEHETGNIGVDSSRKKTKRM</sequence>